<feature type="region of interest" description="Disordered" evidence="1">
    <location>
        <begin position="1"/>
        <end position="57"/>
    </location>
</feature>
<name>A0ABC8UGX7_9AQUA</name>
<feature type="compositionally biased region" description="Basic and acidic residues" evidence="1">
    <location>
        <begin position="10"/>
        <end position="22"/>
    </location>
</feature>
<gene>
    <name evidence="2" type="ORF">ILEXP_LOCUS50279</name>
</gene>
<feature type="compositionally biased region" description="Basic and acidic residues" evidence="1">
    <location>
        <begin position="47"/>
        <end position="57"/>
    </location>
</feature>
<evidence type="ECO:0000313" key="3">
    <source>
        <dbReference type="Proteomes" id="UP001642360"/>
    </source>
</evidence>
<sequence>AFKANMRMGTKRESMASMKPDEGDVLAPPQSNLGLGEDDPIDDDVKEVDGNVYRHES</sequence>
<comment type="caution">
    <text evidence="2">The sequence shown here is derived from an EMBL/GenBank/DDBJ whole genome shotgun (WGS) entry which is preliminary data.</text>
</comment>
<evidence type="ECO:0000256" key="1">
    <source>
        <dbReference type="SAM" id="MobiDB-lite"/>
    </source>
</evidence>
<protein>
    <submittedName>
        <fullName evidence="2">Uncharacterized protein</fullName>
    </submittedName>
</protein>
<dbReference type="AlphaFoldDB" id="A0ABC8UGX7"/>
<evidence type="ECO:0000313" key="2">
    <source>
        <dbReference type="EMBL" id="CAK9180291.1"/>
    </source>
</evidence>
<proteinExistence type="predicted"/>
<feature type="compositionally biased region" description="Acidic residues" evidence="1">
    <location>
        <begin position="36"/>
        <end position="46"/>
    </location>
</feature>
<accession>A0ABC8UGX7</accession>
<dbReference type="Proteomes" id="UP001642360">
    <property type="component" value="Unassembled WGS sequence"/>
</dbReference>
<reference evidence="2 3" key="1">
    <citation type="submission" date="2024-02" db="EMBL/GenBank/DDBJ databases">
        <authorList>
            <person name="Vignale AGUSTIN F."/>
            <person name="Sosa J E."/>
            <person name="Modenutti C."/>
        </authorList>
    </citation>
    <scope>NUCLEOTIDE SEQUENCE [LARGE SCALE GENOMIC DNA]</scope>
</reference>
<dbReference type="EMBL" id="CAUOFW020007715">
    <property type="protein sequence ID" value="CAK9180291.1"/>
    <property type="molecule type" value="Genomic_DNA"/>
</dbReference>
<organism evidence="2 3">
    <name type="scientific">Ilex paraguariensis</name>
    <name type="common">yerba mate</name>
    <dbReference type="NCBI Taxonomy" id="185542"/>
    <lineage>
        <taxon>Eukaryota</taxon>
        <taxon>Viridiplantae</taxon>
        <taxon>Streptophyta</taxon>
        <taxon>Embryophyta</taxon>
        <taxon>Tracheophyta</taxon>
        <taxon>Spermatophyta</taxon>
        <taxon>Magnoliopsida</taxon>
        <taxon>eudicotyledons</taxon>
        <taxon>Gunneridae</taxon>
        <taxon>Pentapetalae</taxon>
        <taxon>asterids</taxon>
        <taxon>campanulids</taxon>
        <taxon>Aquifoliales</taxon>
        <taxon>Aquifoliaceae</taxon>
        <taxon>Ilex</taxon>
    </lineage>
</organism>
<feature type="non-terminal residue" evidence="2">
    <location>
        <position position="1"/>
    </location>
</feature>
<keyword evidence="3" id="KW-1185">Reference proteome</keyword>